<gene>
    <name evidence="1" type="ORF">BU25DRAFT_269409</name>
</gene>
<sequence>MRIRCIGAPGQSRICEGCWPQFSRPTRPKTDNVGLGLWARSPGTTSETPDPRILQGPRAQVMPAHLDKEVSDCDAAKMFLSDRTSPWSACSRPSSCLKNCTASSAVISCRRLSELCLRPSATGRTPYQDETLAEIPRLLNNAMTANDDGDRFQFSHRS</sequence>
<evidence type="ECO:0000313" key="2">
    <source>
        <dbReference type="Proteomes" id="UP000799754"/>
    </source>
</evidence>
<protein>
    <submittedName>
        <fullName evidence="1">Uncharacterized protein</fullName>
    </submittedName>
</protein>
<name>A0ACB6S7T4_9PLEO</name>
<organism evidence="1 2">
    <name type="scientific">Macroventuria anomochaeta</name>
    <dbReference type="NCBI Taxonomy" id="301207"/>
    <lineage>
        <taxon>Eukaryota</taxon>
        <taxon>Fungi</taxon>
        <taxon>Dikarya</taxon>
        <taxon>Ascomycota</taxon>
        <taxon>Pezizomycotina</taxon>
        <taxon>Dothideomycetes</taxon>
        <taxon>Pleosporomycetidae</taxon>
        <taxon>Pleosporales</taxon>
        <taxon>Pleosporineae</taxon>
        <taxon>Didymellaceae</taxon>
        <taxon>Macroventuria</taxon>
    </lineage>
</organism>
<reference evidence="1" key="1">
    <citation type="journal article" date="2020" name="Stud. Mycol.">
        <title>101 Dothideomycetes genomes: a test case for predicting lifestyles and emergence of pathogens.</title>
        <authorList>
            <person name="Haridas S."/>
            <person name="Albert R."/>
            <person name="Binder M."/>
            <person name="Bloem J."/>
            <person name="Labutti K."/>
            <person name="Salamov A."/>
            <person name="Andreopoulos B."/>
            <person name="Baker S."/>
            <person name="Barry K."/>
            <person name="Bills G."/>
            <person name="Bluhm B."/>
            <person name="Cannon C."/>
            <person name="Castanera R."/>
            <person name="Culley D."/>
            <person name="Daum C."/>
            <person name="Ezra D."/>
            <person name="Gonzalez J."/>
            <person name="Henrissat B."/>
            <person name="Kuo A."/>
            <person name="Liang C."/>
            <person name="Lipzen A."/>
            <person name="Lutzoni F."/>
            <person name="Magnuson J."/>
            <person name="Mondo S."/>
            <person name="Nolan M."/>
            <person name="Ohm R."/>
            <person name="Pangilinan J."/>
            <person name="Park H.-J."/>
            <person name="Ramirez L."/>
            <person name="Alfaro M."/>
            <person name="Sun H."/>
            <person name="Tritt A."/>
            <person name="Yoshinaga Y."/>
            <person name="Zwiers L.-H."/>
            <person name="Turgeon B."/>
            <person name="Goodwin S."/>
            <person name="Spatafora J."/>
            <person name="Crous P."/>
            <person name="Grigoriev I."/>
        </authorList>
    </citation>
    <scope>NUCLEOTIDE SEQUENCE</scope>
    <source>
        <strain evidence="1">CBS 525.71</strain>
    </source>
</reference>
<dbReference type="Proteomes" id="UP000799754">
    <property type="component" value="Unassembled WGS sequence"/>
</dbReference>
<dbReference type="EMBL" id="MU006709">
    <property type="protein sequence ID" value="KAF2629577.1"/>
    <property type="molecule type" value="Genomic_DNA"/>
</dbReference>
<proteinExistence type="predicted"/>
<comment type="caution">
    <text evidence="1">The sequence shown here is derived from an EMBL/GenBank/DDBJ whole genome shotgun (WGS) entry which is preliminary data.</text>
</comment>
<accession>A0ACB6S7T4</accession>
<evidence type="ECO:0000313" key="1">
    <source>
        <dbReference type="EMBL" id="KAF2629577.1"/>
    </source>
</evidence>
<keyword evidence="2" id="KW-1185">Reference proteome</keyword>